<protein>
    <submittedName>
        <fullName evidence="1">Uncharacterized protein</fullName>
    </submittedName>
</protein>
<feature type="non-terminal residue" evidence="1">
    <location>
        <position position="1"/>
    </location>
</feature>
<proteinExistence type="predicted"/>
<name>A0A0T5Z5L0_9GAMM</name>
<sequence>RLHRISDVIYGNWLARVRANGKGG</sequence>
<accession>A0A0T5Z5L0</accession>
<dbReference type="AlphaFoldDB" id="A0A0T5Z5L0"/>
<evidence type="ECO:0000313" key="2">
    <source>
        <dbReference type="Proteomes" id="UP000051276"/>
    </source>
</evidence>
<comment type="caution">
    <text evidence="1">The sequence shown here is derived from an EMBL/GenBank/DDBJ whole genome shotgun (WGS) entry which is preliminary data.</text>
</comment>
<evidence type="ECO:0000313" key="1">
    <source>
        <dbReference type="EMBL" id="KRT58180.1"/>
    </source>
</evidence>
<reference evidence="1 2" key="1">
    <citation type="submission" date="2015-11" db="EMBL/GenBank/DDBJ databases">
        <title>The genome of Candidatus Endoriftia persephone in Ridgeia piscesae and population structure of the North Eastern Pacific vestimentiferan symbionts.</title>
        <authorList>
            <person name="Perez M."/>
            <person name="Juniper K.S."/>
        </authorList>
    </citation>
    <scope>NUCLEOTIDE SEQUENCE [LARGE SCALE GENOMIC DNA]</scope>
    <source>
        <strain evidence="1">Ind10</strain>
    </source>
</reference>
<organism evidence="1 2">
    <name type="scientific">endosymbiont of Ridgeia piscesae</name>
    <dbReference type="NCBI Taxonomy" id="54398"/>
    <lineage>
        <taxon>Bacteria</taxon>
        <taxon>Pseudomonadati</taxon>
        <taxon>Pseudomonadota</taxon>
        <taxon>Gammaproteobacteria</taxon>
        <taxon>sulfur-oxidizing symbionts</taxon>
    </lineage>
</organism>
<dbReference type="Proteomes" id="UP000051276">
    <property type="component" value="Unassembled WGS sequence"/>
</dbReference>
<dbReference type="EMBL" id="LMXI01000396">
    <property type="protein sequence ID" value="KRT58180.1"/>
    <property type="molecule type" value="Genomic_DNA"/>
</dbReference>
<gene>
    <name evidence="1" type="ORF">Ga0076813_12986</name>
</gene>